<proteinExistence type="inferred from homology"/>
<dbReference type="CDD" id="cd00190">
    <property type="entry name" value="Tryp_SPc"/>
    <property type="match status" value="1"/>
</dbReference>
<keyword evidence="10" id="KW-1185">Reference proteome</keyword>
<dbReference type="PROSITE" id="PS50240">
    <property type="entry name" value="TRYPSIN_DOM"/>
    <property type="match status" value="1"/>
</dbReference>
<evidence type="ECO:0000256" key="5">
    <source>
        <dbReference type="ARBA" id="ARBA00022825"/>
    </source>
</evidence>
<evidence type="ECO:0000259" key="8">
    <source>
        <dbReference type="PROSITE" id="PS50240"/>
    </source>
</evidence>
<dbReference type="PANTHER" id="PTHR24276">
    <property type="entry name" value="POLYSERASE-RELATED"/>
    <property type="match status" value="1"/>
</dbReference>
<evidence type="ECO:0000256" key="7">
    <source>
        <dbReference type="RuleBase" id="RU363034"/>
    </source>
</evidence>
<comment type="similarity">
    <text evidence="2">Belongs to the peptidase S1 family.</text>
</comment>
<keyword evidence="5 7" id="KW-0720">Serine protease</keyword>
<dbReference type="SUPFAM" id="SSF50494">
    <property type="entry name" value="Trypsin-like serine proteases"/>
    <property type="match status" value="1"/>
</dbReference>
<dbReference type="InterPro" id="IPR018114">
    <property type="entry name" value="TRYPSIN_HIS"/>
</dbReference>
<dbReference type="GO" id="GO:0006508">
    <property type="term" value="P:proteolysis"/>
    <property type="evidence" value="ECO:0007669"/>
    <property type="project" value="UniProtKB-KW"/>
</dbReference>
<dbReference type="InterPro" id="IPR050430">
    <property type="entry name" value="Peptidase_S1"/>
</dbReference>
<evidence type="ECO:0000256" key="6">
    <source>
        <dbReference type="ARBA" id="ARBA00023157"/>
    </source>
</evidence>
<evidence type="ECO:0000256" key="4">
    <source>
        <dbReference type="ARBA" id="ARBA00022801"/>
    </source>
</evidence>
<dbReference type="InterPro" id="IPR043504">
    <property type="entry name" value="Peptidase_S1_PA_chymotrypsin"/>
</dbReference>
<dbReference type="InterPro" id="IPR001254">
    <property type="entry name" value="Trypsin_dom"/>
</dbReference>
<dbReference type="SMART" id="SM00020">
    <property type="entry name" value="Tryp_SPc"/>
    <property type="match status" value="1"/>
</dbReference>
<evidence type="ECO:0000256" key="1">
    <source>
        <dbReference type="ARBA" id="ARBA00004239"/>
    </source>
</evidence>
<dbReference type="PROSITE" id="PS00134">
    <property type="entry name" value="TRYPSIN_HIS"/>
    <property type="match status" value="1"/>
</dbReference>
<comment type="caution">
    <text evidence="9">The sequence shown here is derived from an EMBL/GenBank/DDBJ whole genome shotgun (WGS) entry which is preliminary data.</text>
</comment>
<sequence>MLLQDSRPIPLSDLASPGFVSPKFGFNPRIVGGQNATEGQFPYQISVRYYGSHNCRGSILNKHWALTAAHCVDGYSVSALNVVSGSIYLSGGGNFNNVIKVIVHSGSIYLSGGGNFNNVIKVIVHENWDPYNIKNALAVIKIDGEFDLGSNFISPIGLEHSFIEEKECVASGWGRLYGGEGMRGLRLGPLKTLLIETDCRKRWGGVPVSECEVCTLTQVGEGVCNGDSGSPLVIEGKQIGIVSWGNACANGLPDVYTRISCYD</sequence>
<keyword evidence="4 7" id="KW-0378">Hydrolase</keyword>
<evidence type="ECO:0000313" key="10">
    <source>
        <dbReference type="Proteomes" id="UP001458880"/>
    </source>
</evidence>
<evidence type="ECO:0000256" key="3">
    <source>
        <dbReference type="ARBA" id="ARBA00022670"/>
    </source>
</evidence>
<dbReference type="EMBL" id="JASPKY010000003">
    <property type="protein sequence ID" value="KAK9758554.1"/>
    <property type="molecule type" value="Genomic_DNA"/>
</dbReference>
<dbReference type="Pfam" id="PF00089">
    <property type="entry name" value="Trypsin"/>
    <property type="match status" value="1"/>
</dbReference>
<dbReference type="Gene3D" id="2.40.10.10">
    <property type="entry name" value="Trypsin-like serine proteases"/>
    <property type="match status" value="2"/>
</dbReference>
<dbReference type="InterPro" id="IPR009003">
    <property type="entry name" value="Peptidase_S1_PA"/>
</dbReference>
<dbReference type="GO" id="GO:0005576">
    <property type="term" value="C:extracellular region"/>
    <property type="evidence" value="ECO:0007669"/>
    <property type="project" value="UniProtKB-SubCell"/>
</dbReference>
<comment type="subcellular location">
    <subcellularLocation>
        <location evidence="1">Secreted</location>
        <location evidence="1">Extracellular space</location>
    </subcellularLocation>
</comment>
<keyword evidence="6" id="KW-1015">Disulfide bond</keyword>
<dbReference type="FunFam" id="2.40.10.10:FF:000036">
    <property type="entry name" value="Trypsin beta"/>
    <property type="match status" value="1"/>
</dbReference>
<feature type="domain" description="Peptidase S1" evidence="8">
    <location>
        <begin position="30"/>
        <end position="263"/>
    </location>
</feature>
<evidence type="ECO:0000313" key="9">
    <source>
        <dbReference type="EMBL" id="KAK9758554.1"/>
    </source>
</evidence>
<dbReference type="InterPro" id="IPR001314">
    <property type="entry name" value="Peptidase_S1A"/>
</dbReference>
<gene>
    <name evidence="9" type="ORF">QE152_g749</name>
</gene>
<keyword evidence="3 7" id="KW-0645">Protease</keyword>
<evidence type="ECO:0000256" key="2">
    <source>
        <dbReference type="ARBA" id="ARBA00007664"/>
    </source>
</evidence>
<dbReference type="Proteomes" id="UP001458880">
    <property type="component" value="Unassembled WGS sequence"/>
</dbReference>
<dbReference type="PROSITE" id="PS00135">
    <property type="entry name" value="TRYPSIN_SER"/>
    <property type="match status" value="1"/>
</dbReference>
<accession>A0AAW1NCP9</accession>
<dbReference type="InterPro" id="IPR033116">
    <property type="entry name" value="TRYPSIN_SER"/>
</dbReference>
<reference evidence="9 10" key="1">
    <citation type="journal article" date="2024" name="BMC Genomics">
        <title>De novo assembly and annotation of Popillia japonica's genome with initial clues to its potential as an invasive pest.</title>
        <authorList>
            <person name="Cucini C."/>
            <person name="Boschi S."/>
            <person name="Funari R."/>
            <person name="Cardaioli E."/>
            <person name="Iannotti N."/>
            <person name="Marturano G."/>
            <person name="Paoli F."/>
            <person name="Bruttini M."/>
            <person name="Carapelli A."/>
            <person name="Frati F."/>
            <person name="Nardi F."/>
        </authorList>
    </citation>
    <scope>NUCLEOTIDE SEQUENCE [LARGE SCALE GENOMIC DNA]</scope>
    <source>
        <strain evidence="9">DMR45628</strain>
    </source>
</reference>
<organism evidence="9 10">
    <name type="scientific">Popillia japonica</name>
    <name type="common">Japanese beetle</name>
    <dbReference type="NCBI Taxonomy" id="7064"/>
    <lineage>
        <taxon>Eukaryota</taxon>
        <taxon>Metazoa</taxon>
        <taxon>Ecdysozoa</taxon>
        <taxon>Arthropoda</taxon>
        <taxon>Hexapoda</taxon>
        <taxon>Insecta</taxon>
        <taxon>Pterygota</taxon>
        <taxon>Neoptera</taxon>
        <taxon>Endopterygota</taxon>
        <taxon>Coleoptera</taxon>
        <taxon>Polyphaga</taxon>
        <taxon>Scarabaeiformia</taxon>
        <taxon>Scarabaeidae</taxon>
        <taxon>Rutelinae</taxon>
        <taxon>Popillia</taxon>
    </lineage>
</organism>
<dbReference type="PANTHER" id="PTHR24276:SF98">
    <property type="entry name" value="FI18310P1-RELATED"/>
    <property type="match status" value="1"/>
</dbReference>
<dbReference type="GO" id="GO:0004252">
    <property type="term" value="F:serine-type endopeptidase activity"/>
    <property type="evidence" value="ECO:0007669"/>
    <property type="project" value="InterPro"/>
</dbReference>
<dbReference type="AlphaFoldDB" id="A0AAW1NCP9"/>
<dbReference type="PRINTS" id="PR00722">
    <property type="entry name" value="CHYMOTRYPSIN"/>
</dbReference>
<protein>
    <submittedName>
        <fullName evidence="9">Trypsin</fullName>
    </submittedName>
</protein>
<name>A0AAW1NCP9_POPJA</name>